<name>A0ABW8JR02_9GAMM</name>
<organism evidence="1 2">
    <name type="scientific">Dyella jejuensis</name>
    <dbReference type="NCBI Taxonomy" id="1432009"/>
    <lineage>
        <taxon>Bacteria</taxon>
        <taxon>Pseudomonadati</taxon>
        <taxon>Pseudomonadota</taxon>
        <taxon>Gammaproteobacteria</taxon>
        <taxon>Lysobacterales</taxon>
        <taxon>Rhodanobacteraceae</taxon>
        <taxon>Dyella</taxon>
    </lineage>
</organism>
<accession>A0ABW8JR02</accession>
<reference evidence="1 2" key="1">
    <citation type="submission" date="2020-10" db="EMBL/GenBank/DDBJ databases">
        <title>Phylogeny of dyella-like bacteria.</title>
        <authorList>
            <person name="Fu J."/>
        </authorList>
    </citation>
    <scope>NUCLEOTIDE SEQUENCE [LARGE SCALE GENOMIC DNA]</scope>
    <source>
        <strain evidence="1 2">JP1</strain>
    </source>
</reference>
<keyword evidence="2" id="KW-1185">Reference proteome</keyword>
<gene>
    <name evidence="1" type="ORF">ISP15_17820</name>
</gene>
<protein>
    <submittedName>
        <fullName evidence="1">Uncharacterized protein</fullName>
    </submittedName>
</protein>
<proteinExistence type="predicted"/>
<comment type="caution">
    <text evidence="1">The sequence shown here is derived from an EMBL/GenBank/DDBJ whole genome shotgun (WGS) entry which is preliminary data.</text>
</comment>
<sequence>MQGDQINFGGKPVDGYPGGMGFLGSAEEVSSINTGADYANSLDLTYQPKYLLEFQLNDPTGLQNVLEAPYKEFVPGGQTASGYLEWNYPGINSNNIVNWRLRVLQ</sequence>
<evidence type="ECO:0000313" key="1">
    <source>
        <dbReference type="EMBL" id="MFK2902195.1"/>
    </source>
</evidence>
<evidence type="ECO:0000313" key="2">
    <source>
        <dbReference type="Proteomes" id="UP001620461"/>
    </source>
</evidence>
<dbReference type="RefSeq" id="WP_404549300.1">
    <property type="nucleotide sequence ID" value="NZ_JADIKJ010000028.1"/>
</dbReference>
<dbReference type="EMBL" id="JADIKJ010000028">
    <property type="protein sequence ID" value="MFK2902195.1"/>
    <property type="molecule type" value="Genomic_DNA"/>
</dbReference>
<dbReference type="Proteomes" id="UP001620461">
    <property type="component" value="Unassembled WGS sequence"/>
</dbReference>